<evidence type="ECO:0000259" key="2">
    <source>
        <dbReference type="Pfam" id="PF02470"/>
    </source>
</evidence>
<dbReference type="Pfam" id="PF02470">
    <property type="entry name" value="MlaD"/>
    <property type="match status" value="1"/>
</dbReference>
<dbReference type="InterPro" id="IPR003399">
    <property type="entry name" value="Mce/MlaD"/>
</dbReference>
<feature type="transmembrane region" description="Helical" evidence="1">
    <location>
        <begin position="28"/>
        <end position="49"/>
    </location>
</feature>
<evidence type="ECO:0000256" key="1">
    <source>
        <dbReference type="SAM" id="Phobius"/>
    </source>
</evidence>
<name>A0ABS1M215_9NOCA</name>
<reference evidence="3 4" key="1">
    <citation type="submission" date="2021-01" db="EMBL/GenBank/DDBJ databases">
        <title>WGS of actinomycetes isolated from Thailand.</title>
        <authorList>
            <person name="Thawai C."/>
        </authorList>
    </citation>
    <scope>NUCLEOTIDE SEQUENCE [LARGE SCALE GENOMIC DNA]</scope>
    <source>
        <strain evidence="3 4">LPG 2</strain>
    </source>
</reference>
<keyword evidence="1" id="KW-0472">Membrane</keyword>
<evidence type="ECO:0000313" key="4">
    <source>
        <dbReference type="Proteomes" id="UP000602198"/>
    </source>
</evidence>
<dbReference type="RefSeq" id="WP_201944946.1">
    <property type="nucleotide sequence ID" value="NZ_JAERRJ010000002.1"/>
</dbReference>
<dbReference type="EMBL" id="JAERRJ010000002">
    <property type="protein sequence ID" value="MBL1074115.1"/>
    <property type="molecule type" value="Genomic_DNA"/>
</dbReference>
<accession>A0ABS1M215</accession>
<keyword evidence="1" id="KW-0812">Transmembrane</keyword>
<keyword evidence="4" id="KW-1185">Reference proteome</keyword>
<feature type="domain" description="Mce/MlaD" evidence="2">
    <location>
        <begin position="54"/>
        <end position="127"/>
    </location>
</feature>
<sequence length="337" mass="36023">MKGLIQYFGALIRDILAGRGDQTSQLRWGIAGVVVCAVALLAAGTLYVIPFGQRTYIADFKISGGARAGDEVRVAGINVGKIRAVDLVGDHVEVSFTVNSDVRVGDRSAVEVKMLTPIGGHYLALSPVGDKDLGEKHIPPERTTTPFELSDILDRGTPIFGQVDATTLRGTIGELNSALEGQPDALRGVIGNANELTGLLAQRTAQLDTALQVSDEYIAAIATDKAMLADFVRQLGTVADSLGNRKDDVVSVFNLVKRLLLVLHRPIMAYGDSVEPTVTQFEQLFSKVFEDPNRIDTVINGLRDVITRLNGLLGTEVKVADPAAGVQVCIPYEGKAC</sequence>
<comment type="caution">
    <text evidence="3">The sequence shown here is derived from an EMBL/GenBank/DDBJ whole genome shotgun (WGS) entry which is preliminary data.</text>
</comment>
<dbReference type="InterPro" id="IPR052336">
    <property type="entry name" value="MlaD_Phospholipid_Transporter"/>
</dbReference>
<keyword evidence="1" id="KW-1133">Transmembrane helix</keyword>
<evidence type="ECO:0000313" key="3">
    <source>
        <dbReference type="EMBL" id="MBL1074115.1"/>
    </source>
</evidence>
<protein>
    <submittedName>
        <fullName evidence="3">MCE family protein</fullName>
    </submittedName>
</protein>
<organism evidence="3 4">
    <name type="scientific">Nocardia acididurans</name>
    <dbReference type="NCBI Taxonomy" id="2802282"/>
    <lineage>
        <taxon>Bacteria</taxon>
        <taxon>Bacillati</taxon>
        <taxon>Actinomycetota</taxon>
        <taxon>Actinomycetes</taxon>
        <taxon>Mycobacteriales</taxon>
        <taxon>Nocardiaceae</taxon>
        <taxon>Nocardia</taxon>
    </lineage>
</organism>
<dbReference type="PANTHER" id="PTHR33371">
    <property type="entry name" value="INTERMEMBRANE PHOSPHOLIPID TRANSPORT SYSTEM BINDING PROTEIN MLAD-RELATED"/>
    <property type="match status" value="1"/>
</dbReference>
<proteinExistence type="predicted"/>
<dbReference type="Proteomes" id="UP000602198">
    <property type="component" value="Unassembled WGS sequence"/>
</dbReference>
<gene>
    <name evidence="3" type="ORF">JK358_06875</name>
</gene>
<dbReference type="PANTHER" id="PTHR33371:SF18">
    <property type="entry name" value="MCE-FAMILY PROTEIN MCE3C"/>
    <property type="match status" value="1"/>
</dbReference>